<dbReference type="PROSITE" id="PS01311">
    <property type="entry name" value="LGT"/>
    <property type="match status" value="1"/>
</dbReference>
<dbReference type="PANTHER" id="PTHR30589:SF0">
    <property type="entry name" value="PHOSPHATIDYLGLYCEROL--PROLIPOPROTEIN DIACYLGLYCERYL TRANSFERASE"/>
    <property type="match status" value="1"/>
</dbReference>
<dbReference type="HAMAP" id="MF_01147">
    <property type="entry name" value="Lgt"/>
    <property type="match status" value="1"/>
</dbReference>
<feature type="transmembrane region" description="Helical" evidence="7">
    <location>
        <begin position="354"/>
        <end position="371"/>
    </location>
</feature>
<sequence>MIDILNYILWYPSPEIFPNSGINVRWYGLLFASGFIIGQYIINKIYLTEGKTEKDAERLTIYVLVSTVIGARLGHVLFYEPDKYLANPIDILKIWEGGLASHGAAIAIIFGIWLYSKYNVRLGKIGIRLEKHHRKDLSFLWVIDRVVICVALGGALIRTGNFVNSEIIGKPTHTDSGVVFARDAVEAFEYGNKSIEKISFERQKVSSGENVENGVPMTLEIVFKKGIIDESSIKAYALGPLSNYLKNSKYVTEHVYIPKDSTLNFKLSTQRNITTLTADVIGIPRYPAQLFEALSCIVMFIILLAIWIKKKQDTPRGLLLGIFLIIIFGLRFVYEFYKENQVDFEADIPLNMGQWLSIPLVIAGLIFIFRAKK</sequence>
<name>A0AAE3XNH3_9BACT</name>
<feature type="transmembrane region" description="Helical" evidence="7">
    <location>
        <begin position="26"/>
        <end position="47"/>
    </location>
</feature>
<evidence type="ECO:0000313" key="8">
    <source>
        <dbReference type="EMBL" id="MDR6238309.1"/>
    </source>
</evidence>
<keyword evidence="4 7" id="KW-0812">Transmembrane</keyword>
<dbReference type="GO" id="GO:0005886">
    <property type="term" value="C:plasma membrane"/>
    <property type="evidence" value="ECO:0007669"/>
    <property type="project" value="UniProtKB-SubCell"/>
</dbReference>
<comment type="similarity">
    <text evidence="1 7">Belongs to the Lgt family.</text>
</comment>
<evidence type="ECO:0000256" key="5">
    <source>
        <dbReference type="ARBA" id="ARBA00022989"/>
    </source>
</evidence>
<dbReference type="EC" id="2.5.1.145" evidence="7"/>
<keyword evidence="6 7" id="KW-0472">Membrane</keyword>
<feature type="transmembrane region" description="Helical" evidence="7">
    <location>
        <begin position="137"/>
        <end position="157"/>
    </location>
</feature>
<gene>
    <name evidence="7" type="primary">lgt</name>
    <name evidence="8" type="ORF">HNQ88_001285</name>
</gene>
<evidence type="ECO:0000256" key="2">
    <source>
        <dbReference type="ARBA" id="ARBA00022475"/>
    </source>
</evidence>
<keyword evidence="3 7" id="KW-0808">Transferase</keyword>
<dbReference type="GO" id="GO:0008961">
    <property type="term" value="F:phosphatidylglycerol-prolipoprotein diacylglyceryl transferase activity"/>
    <property type="evidence" value="ECO:0007669"/>
    <property type="project" value="UniProtKB-UniRule"/>
</dbReference>
<keyword evidence="2 7" id="KW-1003">Cell membrane</keyword>
<accession>A0AAE3XNH3</accession>
<dbReference type="AlphaFoldDB" id="A0AAE3XNH3"/>
<comment type="caution">
    <text evidence="8">The sequence shown here is derived from an EMBL/GenBank/DDBJ whole genome shotgun (WGS) entry which is preliminary data.</text>
</comment>
<reference evidence="8" key="1">
    <citation type="submission" date="2023-07" db="EMBL/GenBank/DDBJ databases">
        <title>Genomic Encyclopedia of Type Strains, Phase IV (KMG-IV): sequencing the most valuable type-strain genomes for metagenomic binning, comparative biology and taxonomic classification.</title>
        <authorList>
            <person name="Goeker M."/>
        </authorList>
    </citation>
    <scope>NUCLEOTIDE SEQUENCE</scope>
    <source>
        <strain evidence="8">DSM 26174</strain>
    </source>
</reference>
<feature type="binding site" evidence="7">
    <location>
        <position position="158"/>
    </location>
    <ligand>
        <name>a 1,2-diacyl-sn-glycero-3-phospho-(1'-sn-glycerol)</name>
        <dbReference type="ChEBI" id="CHEBI:64716"/>
    </ligand>
</feature>
<evidence type="ECO:0000256" key="6">
    <source>
        <dbReference type="ARBA" id="ARBA00023136"/>
    </source>
</evidence>
<dbReference type="RefSeq" id="WP_309937788.1">
    <property type="nucleotide sequence ID" value="NZ_AP025305.1"/>
</dbReference>
<feature type="transmembrane region" description="Helical" evidence="7">
    <location>
        <begin position="290"/>
        <end position="308"/>
    </location>
</feature>
<comment type="function">
    <text evidence="7">Catalyzes the transfer of the diacylglyceryl group from phosphatidylglycerol to the sulfhydryl group of the N-terminal cysteine of a prolipoprotein, the first step in the formation of mature lipoproteins.</text>
</comment>
<feature type="transmembrane region" description="Helical" evidence="7">
    <location>
        <begin position="317"/>
        <end position="334"/>
    </location>
</feature>
<organism evidence="8 9">
    <name type="scientific">Aureibacter tunicatorum</name>
    <dbReference type="NCBI Taxonomy" id="866807"/>
    <lineage>
        <taxon>Bacteria</taxon>
        <taxon>Pseudomonadati</taxon>
        <taxon>Bacteroidota</taxon>
        <taxon>Cytophagia</taxon>
        <taxon>Cytophagales</taxon>
        <taxon>Persicobacteraceae</taxon>
        <taxon>Aureibacter</taxon>
    </lineage>
</organism>
<evidence type="ECO:0000313" key="9">
    <source>
        <dbReference type="Proteomes" id="UP001185092"/>
    </source>
</evidence>
<dbReference type="EMBL" id="JAVDQD010000001">
    <property type="protein sequence ID" value="MDR6238309.1"/>
    <property type="molecule type" value="Genomic_DNA"/>
</dbReference>
<comment type="catalytic activity">
    <reaction evidence="7">
        <text>L-cysteinyl-[prolipoprotein] + a 1,2-diacyl-sn-glycero-3-phospho-(1'-sn-glycerol) = an S-1,2-diacyl-sn-glyceryl-L-cysteinyl-[prolipoprotein] + sn-glycerol 1-phosphate + H(+)</text>
        <dbReference type="Rhea" id="RHEA:56712"/>
        <dbReference type="Rhea" id="RHEA-COMP:14679"/>
        <dbReference type="Rhea" id="RHEA-COMP:14680"/>
        <dbReference type="ChEBI" id="CHEBI:15378"/>
        <dbReference type="ChEBI" id="CHEBI:29950"/>
        <dbReference type="ChEBI" id="CHEBI:57685"/>
        <dbReference type="ChEBI" id="CHEBI:64716"/>
        <dbReference type="ChEBI" id="CHEBI:140658"/>
        <dbReference type="EC" id="2.5.1.145"/>
    </reaction>
</comment>
<feature type="transmembrane region" description="Helical" evidence="7">
    <location>
        <begin position="59"/>
        <end position="79"/>
    </location>
</feature>
<dbReference type="Proteomes" id="UP001185092">
    <property type="component" value="Unassembled WGS sequence"/>
</dbReference>
<dbReference type="InterPro" id="IPR001640">
    <property type="entry name" value="Lgt"/>
</dbReference>
<evidence type="ECO:0000256" key="1">
    <source>
        <dbReference type="ARBA" id="ARBA00007150"/>
    </source>
</evidence>
<proteinExistence type="inferred from homology"/>
<dbReference type="Pfam" id="PF01790">
    <property type="entry name" value="LGT"/>
    <property type="match status" value="1"/>
</dbReference>
<dbReference type="PANTHER" id="PTHR30589">
    <property type="entry name" value="PROLIPOPROTEIN DIACYLGLYCERYL TRANSFERASE"/>
    <property type="match status" value="1"/>
</dbReference>
<evidence type="ECO:0000256" key="7">
    <source>
        <dbReference type="HAMAP-Rule" id="MF_01147"/>
    </source>
</evidence>
<keyword evidence="5 7" id="KW-1133">Transmembrane helix</keyword>
<comment type="subcellular location">
    <subcellularLocation>
        <location evidence="7">Cell membrane</location>
        <topology evidence="7">Multi-pass membrane protein</topology>
    </subcellularLocation>
</comment>
<dbReference type="GO" id="GO:0042158">
    <property type="term" value="P:lipoprotein biosynthetic process"/>
    <property type="evidence" value="ECO:0007669"/>
    <property type="project" value="UniProtKB-UniRule"/>
</dbReference>
<protein>
    <recommendedName>
        <fullName evidence="7">Phosphatidylglycerol--prolipoprotein diacylglyceryl transferase</fullName>
        <ecNumber evidence="7">2.5.1.145</ecNumber>
    </recommendedName>
</protein>
<keyword evidence="9" id="KW-1185">Reference proteome</keyword>
<evidence type="ECO:0000256" key="3">
    <source>
        <dbReference type="ARBA" id="ARBA00022679"/>
    </source>
</evidence>
<comment type="pathway">
    <text evidence="7">Protein modification; lipoprotein biosynthesis (diacylglyceryl transfer).</text>
</comment>
<evidence type="ECO:0000256" key="4">
    <source>
        <dbReference type="ARBA" id="ARBA00022692"/>
    </source>
</evidence>
<feature type="transmembrane region" description="Helical" evidence="7">
    <location>
        <begin position="99"/>
        <end position="116"/>
    </location>
</feature>